<dbReference type="STRING" id="906968.Trebr_0109"/>
<dbReference type="KEGG" id="tbe:Trebr_0109"/>
<reference evidence="3" key="1">
    <citation type="submission" date="2011-04" db="EMBL/GenBank/DDBJ databases">
        <title>The complete genome of Treponema brennaborense DSM 12168.</title>
        <authorList>
            <person name="Lucas S."/>
            <person name="Han J."/>
            <person name="Lapidus A."/>
            <person name="Bruce D."/>
            <person name="Goodwin L."/>
            <person name="Pitluck S."/>
            <person name="Peters L."/>
            <person name="Kyrpides N."/>
            <person name="Mavromatis K."/>
            <person name="Ivanova N."/>
            <person name="Mikhailova N."/>
            <person name="Pagani I."/>
            <person name="Teshima H."/>
            <person name="Detter J.C."/>
            <person name="Tapia R."/>
            <person name="Han C."/>
            <person name="Land M."/>
            <person name="Hauser L."/>
            <person name="Markowitz V."/>
            <person name="Cheng J.-F."/>
            <person name="Hugenholtz P."/>
            <person name="Woyke T."/>
            <person name="Wu D."/>
            <person name="Gronow S."/>
            <person name="Wellnitz S."/>
            <person name="Brambilla E."/>
            <person name="Klenk H.-P."/>
            <person name="Eisen J.A."/>
        </authorList>
    </citation>
    <scope>NUCLEOTIDE SEQUENCE [LARGE SCALE GENOMIC DNA]</scope>
    <source>
        <strain evidence="3">DSM 12168 / CIP 105900 / DD5/3</strain>
    </source>
</reference>
<dbReference type="EMBL" id="CP002696">
    <property type="protein sequence ID" value="AEE15563.1"/>
    <property type="molecule type" value="Genomic_DNA"/>
</dbReference>
<dbReference type="Gene3D" id="6.10.250.3200">
    <property type="match status" value="1"/>
</dbReference>
<name>F4LKV2_TREBD</name>
<dbReference type="HOGENOM" id="CLU_462236_0_0_12"/>
<evidence type="ECO:0000313" key="3">
    <source>
        <dbReference type="Proteomes" id="UP000006546"/>
    </source>
</evidence>
<dbReference type="AlphaFoldDB" id="F4LKV2"/>
<dbReference type="OrthoDB" id="349914at2"/>
<evidence type="ECO:0000256" key="1">
    <source>
        <dbReference type="SAM" id="Coils"/>
    </source>
</evidence>
<organism evidence="2 3">
    <name type="scientific">Treponema brennaborense (strain DSM 12168 / CIP 105900 / DD5/3)</name>
    <dbReference type="NCBI Taxonomy" id="906968"/>
    <lineage>
        <taxon>Bacteria</taxon>
        <taxon>Pseudomonadati</taxon>
        <taxon>Spirochaetota</taxon>
        <taxon>Spirochaetia</taxon>
        <taxon>Spirochaetales</taxon>
        <taxon>Treponemataceae</taxon>
        <taxon>Treponema</taxon>
    </lineage>
</organism>
<gene>
    <name evidence="2" type="ordered locus">Trebr_0109</name>
</gene>
<dbReference type="RefSeq" id="WP_013757283.1">
    <property type="nucleotide sequence ID" value="NC_015500.1"/>
</dbReference>
<proteinExistence type="predicted"/>
<feature type="coiled-coil region" evidence="1">
    <location>
        <begin position="40"/>
        <end position="106"/>
    </location>
</feature>
<dbReference type="Proteomes" id="UP000006546">
    <property type="component" value="Chromosome"/>
</dbReference>
<evidence type="ECO:0008006" key="4">
    <source>
        <dbReference type="Google" id="ProtNLM"/>
    </source>
</evidence>
<keyword evidence="3" id="KW-1185">Reference proteome</keyword>
<protein>
    <recommendedName>
        <fullName evidence="4">Methyl-accepting chemotaxis sensory transducer</fullName>
    </recommendedName>
</protein>
<sequence>MNIRNLSSQIESISTQIEDIFITLSTEFPKLIGSSHSGSLDELLALLKELEIANRKASASENTYFADYDEKYTALFDQLNVKVENLHRINEQIARIKNNSEEMELIALNAMVISIKSGEKGRAFSCITENLQRLSGDMIKLSAKLTDEETSLIKNIANLKNVFTEIAGCQKRIAERSPTELARISENIEAAAAPLDQIIRLSQSVFPAIQAAMEGIQLQDIIKQALNHVILCMNEFVPPEAVEDPVKKLDTVAFDISLSDLAQSVLKDISGHLKKSSAVFDEKWGSVLNILDRTEQERLAYLKRFFTGDTKIGGTKITDAENAGTENTGKTLVAELQAALDGFKLLIRDFGQFKSSQKNVVLLCRTVTDKARSMYEVFGNLRPVISRLQHVRILQEIEVSKNEAITTVKDFVTDMDKLISETTDSLDLMQTTIVSFIEEIEEMLSGFSEAVAQDNLKMSEIRSQKTFFFENLKNVQEQIFSIMQNFNVYPPEFHKQCETIHTLLSQLRSINDGFTGTANLLTEEVKNMTVQKRQLMEKTGLSDWEIEDDKFKDLIQHFTITAHKEEAGKIAGFIVESGTPPGDITFF</sequence>
<dbReference type="eggNOG" id="COG0840">
    <property type="taxonomic scope" value="Bacteria"/>
</dbReference>
<evidence type="ECO:0000313" key="2">
    <source>
        <dbReference type="EMBL" id="AEE15563.1"/>
    </source>
</evidence>
<dbReference type="SUPFAM" id="SSF58104">
    <property type="entry name" value="Methyl-accepting chemotaxis protein (MCP) signaling domain"/>
    <property type="match status" value="1"/>
</dbReference>
<keyword evidence="1" id="KW-0175">Coiled coil</keyword>
<accession>F4LKV2</accession>